<dbReference type="OrthoDB" id="9802281at2"/>
<dbReference type="Pfam" id="PF01817">
    <property type="entry name" value="CM_2"/>
    <property type="match status" value="1"/>
</dbReference>
<dbReference type="SMART" id="SM00830">
    <property type="entry name" value="CM_2"/>
    <property type="match status" value="1"/>
</dbReference>
<accession>A0A0V8QD50</accession>
<evidence type="ECO:0000259" key="23">
    <source>
        <dbReference type="PROSITE" id="PS51671"/>
    </source>
</evidence>
<dbReference type="RefSeq" id="WP_058353362.1">
    <property type="nucleotide sequence ID" value="NZ_CABMMD010000175.1"/>
</dbReference>
<dbReference type="InterPro" id="IPR001086">
    <property type="entry name" value="Preph_deHydtase"/>
</dbReference>
<evidence type="ECO:0000259" key="22">
    <source>
        <dbReference type="PROSITE" id="PS51171"/>
    </source>
</evidence>
<dbReference type="GO" id="GO:0005737">
    <property type="term" value="C:cytoplasm"/>
    <property type="evidence" value="ECO:0007669"/>
    <property type="project" value="UniProtKB-SubCell"/>
</dbReference>
<comment type="catalytic activity">
    <reaction evidence="1">
        <text>chorismate = prephenate</text>
        <dbReference type="Rhea" id="RHEA:13897"/>
        <dbReference type="ChEBI" id="CHEBI:29748"/>
        <dbReference type="ChEBI" id="CHEBI:29934"/>
        <dbReference type="EC" id="5.4.99.5"/>
    </reaction>
</comment>
<dbReference type="GO" id="GO:0004106">
    <property type="term" value="F:chorismate mutase activity"/>
    <property type="evidence" value="ECO:0007669"/>
    <property type="project" value="UniProtKB-EC"/>
</dbReference>
<dbReference type="PROSITE" id="PS51168">
    <property type="entry name" value="CHORISMATE_MUT_2"/>
    <property type="match status" value="1"/>
</dbReference>
<evidence type="ECO:0000313" key="25">
    <source>
        <dbReference type="Proteomes" id="UP000054874"/>
    </source>
</evidence>
<evidence type="ECO:0000256" key="16">
    <source>
        <dbReference type="ARBA" id="ARBA00031175"/>
    </source>
</evidence>
<dbReference type="UniPathway" id="UPA00121">
    <property type="reaction ID" value="UER00345"/>
</dbReference>
<dbReference type="SUPFAM" id="SSF55021">
    <property type="entry name" value="ACT-like"/>
    <property type="match status" value="1"/>
</dbReference>
<evidence type="ECO:0000256" key="13">
    <source>
        <dbReference type="ARBA" id="ARBA00023235"/>
    </source>
</evidence>
<comment type="pathway">
    <text evidence="4">Amino-acid biosynthesis; L-phenylalanine biosynthesis; phenylpyruvate from prephenate: step 1/1.</text>
</comment>
<dbReference type="InterPro" id="IPR002701">
    <property type="entry name" value="CM_II_prokaryot"/>
</dbReference>
<organism evidence="24 25">
    <name type="scientific">Acetivibrio ethanolgignens</name>
    <dbReference type="NCBI Taxonomy" id="290052"/>
    <lineage>
        <taxon>Bacteria</taxon>
        <taxon>Bacillati</taxon>
        <taxon>Bacillota</taxon>
        <taxon>Clostridia</taxon>
        <taxon>Eubacteriales</taxon>
        <taxon>Oscillospiraceae</taxon>
        <taxon>Acetivibrio</taxon>
    </lineage>
</organism>
<keyword evidence="15" id="KW-0511">Multifunctional enzyme</keyword>
<dbReference type="InterPro" id="IPR008242">
    <property type="entry name" value="Chor_mutase/pphenate_deHydtase"/>
</dbReference>
<dbReference type="Gene3D" id="3.40.190.10">
    <property type="entry name" value="Periplasmic binding protein-like II"/>
    <property type="match status" value="2"/>
</dbReference>
<evidence type="ECO:0000256" key="9">
    <source>
        <dbReference type="ARBA" id="ARBA00022490"/>
    </source>
</evidence>
<dbReference type="PROSITE" id="PS51171">
    <property type="entry name" value="PREPHENATE_DEHYDR_3"/>
    <property type="match status" value="1"/>
</dbReference>
<evidence type="ECO:0000256" key="10">
    <source>
        <dbReference type="ARBA" id="ARBA00022605"/>
    </source>
</evidence>
<reference evidence="24 25" key="1">
    <citation type="submission" date="2015-11" db="EMBL/GenBank/DDBJ databases">
        <title>Butyribacter intestini gen. nov., sp. nov., a butyric acid-producing bacterium of the family Lachnospiraceae isolated from the human faeces.</title>
        <authorList>
            <person name="Zou Y."/>
            <person name="Xue W."/>
            <person name="Luo G."/>
            <person name="Lv M."/>
        </authorList>
    </citation>
    <scope>NUCLEOTIDE SEQUENCE [LARGE SCALE GENOMIC DNA]</scope>
    <source>
        <strain evidence="24 25">ACET-33324</strain>
    </source>
</reference>
<dbReference type="PIRSF" id="PIRSF001500">
    <property type="entry name" value="Chor_mut_pdt_Ppr"/>
    <property type="match status" value="1"/>
</dbReference>
<evidence type="ECO:0000256" key="18">
    <source>
        <dbReference type="ARBA" id="ARBA00047848"/>
    </source>
</evidence>
<dbReference type="GO" id="GO:0004664">
    <property type="term" value="F:prephenate dehydratase activity"/>
    <property type="evidence" value="ECO:0007669"/>
    <property type="project" value="UniProtKB-EC"/>
</dbReference>
<name>A0A0V8QD50_9FIRM</name>
<dbReference type="Proteomes" id="UP000054874">
    <property type="component" value="Unassembled WGS sequence"/>
</dbReference>
<dbReference type="InterPro" id="IPR036263">
    <property type="entry name" value="Chorismate_II_sf"/>
</dbReference>
<evidence type="ECO:0000313" key="24">
    <source>
        <dbReference type="EMBL" id="KSV58323.1"/>
    </source>
</evidence>
<feature type="coiled-coil region" evidence="20">
    <location>
        <begin position="4"/>
        <end position="38"/>
    </location>
</feature>
<evidence type="ECO:0000256" key="17">
    <source>
        <dbReference type="ARBA" id="ARBA00031520"/>
    </source>
</evidence>
<comment type="pathway">
    <text evidence="5">Metabolic intermediate biosynthesis; prephenate biosynthesis; prephenate from chorismate: step 1/1.</text>
</comment>
<dbReference type="InterPro" id="IPR036979">
    <property type="entry name" value="CM_dom_sf"/>
</dbReference>
<dbReference type="PROSITE" id="PS51671">
    <property type="entry name" value="ACT"/>
    <property type="match status" value="1"/>
</dbReference>
<dbReference type="EC" id="4.2.1.51" evidence="6"/>
<dbReference type="SUPFAM" id="SSF53850">
    <property type="entry name" value="Periplasmic binding protein-like II"/>
    <property type="match status" value="1"/>
</dbReference>
<feature type="domain" description="ACT" evidence="23">
    <location>
        <begin position="299"/>
        <end position="378"/>
    </location>
</feature>
<evidence type="ECO:0000256" key="2">
    <source>
        <dbReference type="ARBA" id="ARBA00002364"/>
    </source>
</evidence>
<dbReference type="PANTHER" id="PTHR21022">
    <property type="entry name" value="PREPHENATE DEHYDRATASE P PROTEIN"/>
    <property type="match status" value="1"/>
</dbReference>
<keyword evidence="25" id="KW-1185">Reference proteome</keyword>
<evidence type="ECO:0000256" key="20">
    <source>
        <dbReference type="SAM" id="Coils"/>
    </source>
</evidence>
<dbReference type="Gene3D" id="1.20.59.10">
    <property type="entry name" value="Chorismate mutase"/>
    <property type="match status" value="1"/>
</dbReference>
<comment type="caution">
    <text evidence="24">The sequence shown here is derived from an EMBL/GenBank/DDBJ whole genome shotgun (WGS) entry which is preliminary data.</text>
</comment>
<evidence type="ECO:0000256" key="8">
    <source>
        <dbReference type="ARBA" id="ARBA00021872"/>
    </source>
</evidence>
<evidence type="ECO:0000256" key="11">
    <source>
        <dbReference type="ARBA" id="ARBA00023141"/>
    </source>
</evidence>
<feature type="domain" description="Chorismate mutase" evidence="21">
    <location>
        <begin position="1"/>
        <end position="88"/>
    </location>
</feature>
<keyword evidence="20" id="KW-0175">Coiled coil</keyword>
<dbReference type="CDD" id="cd13631">
    <property type="entry name" value="PBP2_Ct-PDT_like"/>
    <property type="match status" value="1"/>
</dbReference>
<evidence type="ECO:0000256" key="7">
    <source>
        <dbReference type="ARBA" id="ARBA00014401"/>
    </source>
</evidence>
<dbReference type="UniPathway" id="UPA00120">
    <property type="reaction ID" value="UER00203"/>
</dbReference>
<evidence type="ECO:0000256" key="4">
    <source>
        <dbReference type="ARBA" id="ARBA00004741"/>
    </source>
</evidence>
<evidence type="ECO:0000256" key="15">
    <source>
        <dbReference type="ARBA" id="ARBA00023268"/>
    </source>
</evidence>
<keyword evidence="13" id="KW-0413">Isomerase</keyword>
<dbReference type="GO" id="GO:0046417">
    <property type="term" value="P:chorismate metabolic process"/>
    <property type="evidence" value="ECO:0007669"/>
    <property type="project" value="InterPro"/>
</dbReference>
<dbReference type="Gene3D" id="3.30.70.260">
    <property type="match status" value="1"/>
</dbReference>
<evidence type="ECO:0000256" key="5">
    <source>
        <dbReference type="ARBA" id="ARBA00004817"/>
    </source>
</evidence>
<keyword evidence="14" id="KW-0456">Lyase</keyword>
<dbReference type="STRING" id="290052.ASU35_02650"/>
<dbReference type="PROSITE" id="PS00858">
    <property type="entry name" value="PREPHENATE_DEHYDR_2"/>
    <property type="match status" value="1"/>
</dbReference>
<evidence type="ECO:0000256" key="6">
    <source>
        <dbReference type="ARBA" id="ARBA00013147"/>
    </source>
</evidence>
<comment type="catalytic activity">
    <reaction evidence="18">
        <text>prephenate + H(+) = 3-phenylpyruvate + CO2 + H2O</text>
        <dbReference type="Rhea" id="RHEA:21648"/>
        <dbReference type="ChEBI" id="CHEBI:15377"/>
        <dbReference type="ChEBI" id="CHEBI:15378"/>
        <dbReference type="ChEBI" id="CHEBI:16526"/>
        <dbReference type="ChEBI" id="CHEBI:18005"/>
        <dbReference type="ChEBI" id="CHEBI:29934"/>
        <dbReference type="EC" id="4.2.1.51"/>
    </reaction>
</comment>
<keyword evidence="10" id="KW-0028">Amino-acid biosynthesis</keyword>
<dbReference type="EMBL" id="LNAM01000175">
    <property type="protein sequence ID" value="KSV58323.1"/>
    <property type="molecule type" value="Genomic_DNA"/>
</dbReference>
<gene>
    <name evidence="24" type="ORF">ASU35_02650</name>
</gene>
<comment type="function">
    <text evidence="2">Catalyzes the Claisen rearrangement of chorismate to prephenate and the decarboxylation/dehydration of prephenate to phenylpyruvate.</text>
</comment>
<keyword evidence="9" id="KW-0963">Cytoplasm</keyword>
<sequence>MLDLSKIRENIDEIDTQMVELFEKRMALTKEVAEYKMQTGKAVLDKEREAQKLNALSSLVKEPYNTYPVQELFTQIMSMSRKYQYSLIKNYTEELSFERLSSLPFNSETRVVFFGETGSYSEQAMEEYFGTEVTHFSGKTFKEVMTAVHTGAADYGVLPIENSSTGGVLDMYDLLVQYDNYILSEHIVPIRHALLGLPGASLSDIRTVYSHPQGIMQCSAFLEAHPEITPVEYLSTALGAKRVLEKGKKENAAIASLRAADCYGLSVLQECLNRESTNSTRFIIIGSKKAYLENASKVSLCFELPHESGTLYNMLSHFIYNNLNMTKIESRPISGRPWEYRFFVDVEGNLADAGMKNAITGIQAEAESLKILGNFTTI</sequence>
<dbReference type="SUPFAM" id="SSF48600">
    <property type="entry name" value="Chorismate mutase II"/>
    <property type="match status" value="1"/>
</dbReference>
<keyword evidence="11" id="KW-0057">Aromatic amino acid biosynthesis</keyword>
<evidence type="ECO:0000256" key="12">
    <source>
        <dbReference type="ARBA" id="ARBA00023222"/>
    </source>
</evidence>
<evidence type="ECO:0000259" key="21">
    <source>
        <dbReference type="PROSITE" id="PS51168"/>
    </source>
</evidence>
<comment type="subcellular location">
    <subcellularLocation>
        <location evidence="3">Cytoplasm</location>
    </subcellularLocation>
</comment>
<evidence type="ECO:0000256" key="14">
    <source>
        <dbReference type="ARBA" id="ARBA00023239"/>
    </source>
</evidence>
<dbReference type="InterPro" id="IPR018528">
    <property type="entry name" value="Preph_deHydtase_CS"/>
</dbReference>
<feature type="site" description="Essential for prephenate dehydratase activity" evidence="19">
    <location>
        <position position="280"/>
    </location>
</feature>
<evidence type="ECO:0000256" key="3">
    <source>
        <dbReference type="ARBA" id="ARBA00004496"/>
    </source>
</evidence>
<dbReference type="Pfam" id="PF00800">
    <property type="entry name" value="PDT"/>
    <property type="match status" value="1"/>
</dbReference>
<dbReference type="GO" id="GO:0009094">
    <property type="term" value="P:L-phenylalanine biosynthetic process"/>
    <property type="evidence" value="ECO:0007669"/>
    <property type="project" value="UniProtKB-UniPathway"/>
</dbReference>
<dbReference type="PANTHER" id="PTHR21022:SF19">
    <property type="entry name" value="PREPHENATE DEHYDRATASE-RELATED"/>
    <property type="match status" value="1"/>
</dbReference>
<feature type="domain" description="Prephenate dehydratase" evidence="22">
    <location>
        <begin position="110"/>
        <end position="287"/>
    </location>
</feature>
<protein>
    <recommendedName>
        <fullName evidence="7">Bifunctional chorismate mutase/prephenate dehydratase</fullName>
        <ecNumber evidence="6">4.2.1.51</ecNumber>
    </recommendedName>
    <alternativeName>
        <fullName evidence="17">Chorismate mutase-prephenate dehydratase</fullName>
    </alternativeName>
    <alternativeName>
        <fullName evidence="8">Prephenate dehydratase</fullName>
    </alternativeName>
    <alternativeName>
        <fullName evidence="16">p-protein</fullName>
    </alternativeName>
</protein>
<proteinExistence type="predicted"/>
<dbReference type="AlphaFoldDB" id="A0A0V8QD50"/>
<dbReference type="InterPro" id="IPR002912">
    <property type="entry name" value="ACT_dom"/>
</dbReference>
<dbReference type="NCBIfam" id="NF008865">
    <property type="entry name" value="PRK11898.1"/>
    <property type="match status" value="1"/>
</dbReference>
<keyword evidence="12" id="KW-0584">Phenylalanine biosynthesis</keyword>
<evidence type="ECO:0000256" key="19">
    <source>
        <dbReference type="PIRSR" id="PIRSR001500-2"/>
    </source>
</evidence>
<evidence type="ECO:0000256" key="1">
    <source>
        <dbReference type="ARBA" id="ARBA00000824"/>
    </source>
</evidence>
<dbReference type="InterPro" id="IPR045865">
    <property type="entry name" value="ACT-like_dom_sf"/>
</dbReference>
<dbReference type="CDD" id="cd04905">
    <property type="entry name" value="ACT_CM-PDT"/>
    <property type="match status" value="1"/>
</dbReference>